<dbReference type="RefSeq" id="WP_270038991.1">
    <property type="nucleotide sequence ID" value="NZ_JAPDOD010000004.1"/>
</dbReference>
<keyword evidence="4" id="KW-1185">Reference proteome</keyword>
<feature type="transmembrane region" description="Helical" evidence="1">
    <location>
        <begin position="206"/>
        <end position="226"/>
    </location>
</feature>
<evidence type="ECO:0000259" key="2">
    <source>
        <dbReference type="Pfam" id="PF18181"/>
    </source>
</evidence>
<dbReference type="Proteomes" id="UP001149140">
    <property type="component" value="Unassembled WGS sequence"/>
</dbReference>
<reference evidence="3" key="1">
    <citation type="submission" date="2022-10" db="EMBL/GenBank/DDBJ databases">
        <title>The WGS of Solirubrobacter ginsenosidimutans DSM 21036.</title>
        <authorList>
            <person name="Jiang Z."/>
        </authorList>
    </citation>
    <scope>NUCLEOTIDE SEQUENCE</scope>
    <source>
        <strain evidence="3">DSM 21036</strain>
    </source>
</reference>
<dbReference type="NCBIfam" id="NF033634">
    <property type="entry name" value="SLATT_1"/>
    <property type="match status" value="1"/>
</dbReference>
<keyword evidence="1" id="KW-0812">Transmembrane</keyword>
<dbReference type="AlphaFoldDB" id="A0A9X3MPV9"/>
<gene>
    <name evidence="3" type="ORF">OM076_08115</name>
</gene>
<organism evidence="3 4">
    <name type="scientific">Solirubrobacter ginsenosidimutans</name>
    <dbReference type="NCBI Taxonomy" id="490573"/>
    <lineage>
        <taxon>Bacteria</taxon>
        <taxon>Bacillati</taxon>
        <taxon>Actinomycetota</taxon>
        <taxon>Thermoleophilia</taxon>
        <taxon>Solirubrobacterales</taxon>
        <taxon>Solirubrobacteraceae</taxon>
        <taxon>Solirubrobacter</taxon>
    </lineage>
</organism>
<evidence type="ECO:0000313" key="4">
    <source>
        <dbReference type="Proteomes" id="UP001149140"/>
    </source>
</evidence>
<dbReference type="Pfam" id="PF14015">
    <property type="entry name" value="DUF4231"/>
    <property type="match status" value="1"/>
</dbReference>
<accession>A0A9X3MPV9</accession>
<feature type="transmembrane region" description="Helical" evidence="1">
    <location>
        <begin position="29"/>
        <end position="49"/>
    </location>
</feature>
<feature type="transmembrane region" description="Helical" evidence="1">
    <location>
        <begin position="180"/>
        <end position="200"/>
    </location>
</feature>
<evidence type="ECO:0000313" key="3">
    <source>
        <dbReference type="EMBL" id="MDA0160224.1"/>
    </source>
</evidence>
<dbReference type="EMBL" id="JAPDOD010000004">
    <property type="protein sequence ID" value="MDA0160224.1"/>
    <property type="molecule type" value="Genomic_DNA"/>
</dbReference>
<feature type="domain" description="SMODS and SLOG-associating 2TM effector" evidence="2">
    <location>
        <begin position="153"/>
        <end position="275"/>
    </location>
</feature>
<sequence length="284" mass="30628">MIQAVWDKQSQWSQAADDLKDRVTTARDFVLTFTIVGAVLSTAGAGVGLDTTTGQVLVYLAAVVAAGSAIATAFAGKENSEPWTRARSVAEAIKSEAFTYLAQAGDYAAATRDDRLAEQVARLEEGAADLYVRVTAFKPKQRVPPVVTDAGTYATERVKQQVEGYYLPKARELDGWIRRARLLVVVLGAIGSAFAVAAGKFELSGLAVWVPVVTSITSAITAHVAAERWDLLRLEYSRTALQLSHLLSSFERDKLQPGEFVVGCETVITAQNKAWLAKLAEPPK</sequence>
<dbReference type="Pfam" id="PF18181">
    <property type="entry name" value="SLATT_1"/>
    <property type="match status" value="1"/>
</dbReference>
<feature type="transmembrane region" description="Helical" evidence="1">
    <location>
        <begin position="55"/>
        <end position="75"/>
    </location>
</feature>
<proteinExistence type="predicted"/>
<name>A0A9X3MPV9_9ACTN</name>
<evidence type="ECO:0000256" key="1">
    <source>
        <dbReference type="SAM" id="Phobius"/>
    </source>
</evidence>
<keyword evidence="1" id="KW-0472">Membrane</keyword>
<dbReference type="InterPro" id="IPR025325">
    <property type="entry name" value="DUF4231"/>
</dbReference>
<protein>
    <submittedName>
        <fullName evidence="3">DUF4231 domain-containing protein</fullName>
    </submittedName>
</protein>
<keyword evidence="1" id="KW-1133">Transmembrane helix</keyword>
<dbReference type="InterPro" id="IPR040884">
    <property type="entry name" value="SLATT_1"/>
</dbReference>
<comment type="caution">
    <text evidence="3">The sequence shown here is derived from an EMBL/GenBank/DDBJ whole genome shotgun (WGS) entry which is preliminary data.</text>
</comment>